<dbReference type="InterPro" id="IPR025442">
    <property type="entry name" value="DUF4185"/>
</dbReference>
<dbReference type="Pfam" id="PF13810">
    <property type="entry name" value="DUF4185"/>
    <property type="match status" value="1"/>
</dbReference>
<evidence type="ECO:0000259" key="2">
    <source>
        <dbReference type="Pfam" id="PF13810"/>
    </source>
</evidence>
<gene>
    <name evidence="3" type="ORF">CBI38_27305</name>
</gene>
<sequence length="491" mass="52582">MSKRWVASFAAVAIGSGVIVYSNQSSAGAEPETVSNGVPGSGSCASDSTNETASLIPEKLEIPIPYPKITTVPYPAPTTEPTRIAAPPLPADPCMDPCPDLTDDTELDPGNLSSVLNIPDVSVKFTPFHLGIPVPGADVALPPPPPLVHPATEEAPRSPAPAAPKIGDVTRVAKVTGAGSVSRTDKRYQVNGTDLGIMWESAPDQVAVAFGDTVGKGFMPPGGQGGDWRSNVLGFSSDRNLADGMSLDSMVQDSRCHAAELLDSRKLDNVEITTIPTSGFAVGNRQYMSYMSIRTWNSIPATWWTNYGGIAYSDDGGSTWTKDPYAKWDNIFGVTKFQVASMVPVGDFVYMFGTPNTRLGSIGLARVPADQVLNKSAYQYWQHGNWTPVGGFNEATPIVNAPAGELSVRYEEATGKWQMSYLDTSKAAIVLRESDSPQGEWSDGAPMVSAMEYPELYGGFIHPWSSGEDLYFTLSTWSDYNVFLMRAKLGG</sequence>
<dbReference type="Proteomes" id="UP000245711">
    <property type="component" value="Chromosome"/>
</dbReference>
<keyword evidence="4" id="KW-1185">Reference proteome</keyword>
<feature type="domain" description="DUF4185" evidence="2">
    <location>
        <begin position="180"/>
        <end position="486"/>
    </location>
</feature>
<dbReference type="EMBL" id="CP021354">
    <property type="protein sequence ID" value="AWK74713.1"/>
    <property type="molecule type" value="Genomic_DNA"/>
</dbReference>
<evidence type="ECO:0000313" key="4">
    <source>
        <dbReference type="Proteomes" id="UP000245711"/>
    </source>
</evidence>
<dbReference type="RefSeq" id="WP_109333892.1">
    <property type="nucleotide sequence ID" value="NZ_CP021354.1"/>
</dbReference>
<name>A0A2S2C1L6_9NOCA</name>
<organism evidence="3 4">
    <name type="scientific">Rhodococcus oxybenzonivorans</name>
    <dbReference type="NCBI Taxonomy" id="1990687"/>
    <lineage>
        <taxon>Bacteria</taxon>
        <taxon>Bacillati</taxon>
        <taxon>Actinomycetota</taxon>
        <taxon>Actinomycetes</taxon>
        <taxon>Mycobacteriales</taxon>
        <taxon>Nocardiaceae</taxon>
        <taxon>Rhodococcus</taxon>
    </lineage>
</organism>
<feature type="region of interest" description="Disordered" evidence="1">
    <location>
        <begin position="27"/>
        <end position="51"/>
    </location>
</feature>
<evidence type="ECO:0000256" key="1">
    <source>
        <dbReference type="SAM" id="MobiDB-lite"/>
    </source>
</evidence>
<dbReference type="KEGG" id="roz:CBI38_27305"/>
<proteinExistence type="predicted"/>
<protein>
    <submittedName>
        <fullName evidence="3">Carbohydrate-binding protein</fullName>
    </submittedName>
</protein>
<accession>A0A2S2C1L6</accession>
<dbReference type="OrthoDB" id="284233at2"/>
<evidence type="ECO:0000313" key="3">
    <source>
        <dbReference type="EMBL" id="AWK74713.1"/>
    </source>
</evidence>
<dbReference type="AlphaFoldDB" id="A0A2S2C1L6"/>
<reference evidence="3 4" key="1">
    <citation type="submission" date="2017-05" db="EMBL/GenBank/DDBJ databases">
        <title>Isolation of Rhodococcus sp. S2-17 biodegrading of BP-3.</title>
        <authorList>
            <person name="Lee Y."/>
            <person name="Kim K.H."/>
            <person name="Chun B.H."/>
            <person name="Jung H.S."/>
            <person name="Jeon C.O."/>
        </authorList>
    </citation>
    <scope>NUCLEOTIDE SEQUENCE [LARGE SCALE GENOMIC DNA]</scope>
    <source>
        <strain evidence="3 4">S2-17</strain>
    </source>
</reference>